<accession>A0AAP2Z8J3</accession>
<gene>
    <name evidence="1" type="ORF">OB919_11980</name>
</gene>
<reference evidence="1 2" key="1">
    <citation type="submission" date="2022-09" db="EMBL/GenBank/DDBJ databases">
        <title>Enrichment on poylsaccharides allowed isolation of novel metabolic and taxonomic groups of Haloarchaea.</title>
        <authorList>
            <person name="Sorokin D.Y."/>
            <person name="Elcheninov A.G."/>
            <person name="Khizhniak T.V."/>
            <person name="Kolganova T.V."/>
            <person name="Kublanov I.V."/>
        </authorList>
    </citation>
    <scope>NUCLEOTIDE SEQUENCE [LARGE SCALE GENOMIC DNA]</scope>
    <source>
        <strain evidence="1 2">AArc-curdl1</strain>
    </source>
</reference>
<dbReference type="Proteomes" id="UP001321047">
    <property type="component" value="Unassembled WGS sequence"/>
</dbReference>
<comment type="caution">
    <text evidence="1">The sequence shown here is derived from an EMBL/GenBank/DDBJ whole genome shotgun (WGS) entry which is preliminary data.</text>
</comment>
<protein>
    <submittedName>
        <fullName evidence="1">Uncharacterized protein</fullName>
    </submittedName>
</protein>
<evidence type="ECO:0000313" key="1">
    <source>
        <dbReference type="EMBL" id="MCU4752684.1"/>
    </source>
</evidence>
<dbReference type="RefSeq" id="WP_342809020.1">
    <property type="nucleotide sequence ID" value="NZ_JAOPJZ010000009.1"/>
</dbReference>
<dbReference type="AlphaFoldDB" id="A0AAP2Z8J3"/>
<sequence length="116" mass="12305">MEYAVSREGTTLVTLHEGTDTTACSAAAEKLSEQLAALESSVSVEEWSVIETDVYEHPAAPFDPYTVVATFRMTIAVDADTESEAAERGAVTIDRMLEAGPLESITYTGEAAVSAV</sequence>
<proteinExistence type="predicted"/>
<dbReference type="EMBL" id="JAOPJZ010000009">
    <property type="protein sequence ID" value="MCU4752684.1"/>
    <property type="molecule type" value="Genomic_DNA"/>
</dbReference>
<organism evidence="1 2">
    <name type="scientific">Natronosalvus hydrolyticus</name>
    <dbReference type="NCBI Taxonomy" id="2979988"/>
    <lineage>
        <taxon>Archaea</taxon>
        <taxon>Methanobacteriati</taxon>
        <taxon>Methanobacteriota</taxon>
        <taxon>Stenosarchaea group</taxon>
        <taxon>Halobacteria</taxon>
        <taxon>Halobacteriales</taxon>
        <taxon>Natrialbaceae</taxon>
        <taxon>Natronosalvus</taxon>
    </lineage>
</organism>
<keyword evidence="2" id="KW-1185">Reference proteome</keyword>
<evidence type="ECO:0000313" key="2">
    <source>
        <dbReference type="Proteomes" id="UP001321047"/>
    </source>
</evidence>
<name>A0AAP2Z8J3_9EURY</name>